<organism evidence="1 2">
    <name type="scientific">Methylobacterium radiotolerans</name>
    <dbReference type="NCBI Taxonomy" id="31998"/>
    <lineage>
        <taxon>Bacteria</taxon>
        <taxon>Pseudomonadati</taxon>
        <taxon>Pseudomonadota</taxon>
        <taxon>Alphaproteobacteria</taxon>
        <taxon>Hyphomicrobiales</taxon>
        <taxon>Methylobacteriaceae</taxon>
        <taxon>Methylobacterium</taxon>
    </lineage>
</organism>
<dbReference type="Proteomes" id="UP001549119">
    <property type="component" value="Unassembled WGS sequence"/>
</dbReference>
<reference evidence="1 2" key="1">
    <citation type="submission" date="2024-06" db="EMBL/GenBank/DDBJ databases">
        <title>Genomics of switchgrass bacterial isolates.</title>
        <authorList>
            <person name="Shade A."/>
        </authorList>
    </citation>
    <scope>NUCLEOTIDE SEQUENCE [LARGE SCALE GENOMIC DNA]</scope>
    <source>
        <strain evidence="1 2">PvP084</strain>
    </source>
</reference>
<dbReference type="RefSeq" id="WP_209650652.1">
    <property type="nucleotide sequence ID" value="NZ_JBEPNV010000001.1"/>
</dbReference>
<sequence>MTEPVTVVHRIVLHRWRAGENSADIAKAVSLTEQQVLHVIWAERAERQRRDAALAARPWAS</sequence>
<name>A0ABV2NN40_9HYPH</name>
<evidence type="ECO:0000313" key="1">
    <source>
        <dbReference type="EMBL" id="MET3867876.1"/>
    </source>
</evidence>
<keyword evidence="2" id="KW-1185">Reference proteome</keyword>
<evidence type="ECO:0000313" key="2">
    <source>
        <dbReference type="Proteomes" id="UP001549119"/>
    </source>
</evidence>
<proteinExistence type="predicted"/>
<gene>
    <name evidence="1" type="ORF">ABIC20_005185</name>
</gene>
<protein>
    <submittedName>
        <fullName evidence="1">Mor family transcriptional regulator</fullName>
    </submittedName>
</protein>
<comment type="caution">
    <text evidence="1">The sequence shown here is derived from an EMBL/GenBank/DDBJ whole genome shotgun (WGS) entry which is preliminary data.</text>
</comment>
<dbReference type="EMBL" id="JBEPNW010000002">
    <property type="protein sequence ID" value="MET3867876.1"/>
    <property type="molecule type" value="Genomic_DNA"/>
</dbReference>
<accession>A0ABV2NN40</accession>